<dbReference type="AlphaFoldDB" id="A0A3S2TNF5"/>
<dbReference type="PROSITE" id="PS50005">
    <property type="entry name" value="TPR"/>
    <property type="match status" value="1"/>
</dbReference>
<evidence type="ECO:0000256" key="2">
    <source>
        <dbReference type="SAM" id="SignalP"/>
    </source>
</evidence>
<accession>A0A3S2TNF5</accession>
<feature type="chain" id="PRO_5018645657" description="Tetratricopeptide repeat protein" evidence="2">
    <location>
        <begin position="27"/>
        <end position="459"/>
    </location>
</feature>
<feature type="repeat" description="TPR" evidence="1">
    <location>
        <begin position="101"/>
        <end position="134"/>
    </location>
</feature>
<evidence type="ECO:0000256" key="1">
    <source>
        <dbReference type="PROSITE-ProRule" id="PRU00339"/>
    </source>
</evidence>
<keyword evidence="1" id="KW-0802">TPR repeat</keyword>
<evidence type="ECO:0000313" key="3">
    <source>
        <dbReference type="EMBL" id="RVT52711.1"/>
    </source>
</evidence>
<dbReference type="RefSeq" id="WP_128198083.1">
    <property type="nucleotide sequence ID" value="NZ_SACT01000002.1"/>
</dbReference>
<dbReference type="InterPro" id="IPR019734">
    <property type="entry name" value="TPR_rpt"/>
</dbReference>
<dbReference type="OrthoDB" id="9178821at2"/>
<organism evidence="3 4">
    <name type="scientific">Rubrivivax albus</name>
    <dbReference type="NCBI Taxonomy" id="2499835"/>
    <lineage>
        <taxon>Bacteria</taxon>
        <taxon>Pseudomonadati</taxon>
        <taxon>Pseudomonadota</taxon>
        <taxon>Betaproteobacteria</taxon>
        <taxon>Burkholderiales</taxon>
        <taxon>Sphaerotilaceae</taxon>
        <taxon>Rubrivivax</taxon>
    </lineage>
</organism>
<evidence type="ECO:0000313" key="4">
    <source>
        <dbReference type="Proteomes" id="UP000288178"/>
    </source>
</evidence>
<name>A0A3S2TNF5_9BURK</name>
<sequence length="459" mass="47024">MNRRTTLSAALLVATALGSAALPAVAQTTPPQRFVLEGAVIDSRNAQNLGVTSESGEIAALFRAQKTLTFGILRSAGIDLDTLPPEVRARIERFQTTNVEAFRAFSNGLDLKDQGRFAEAREQFRRAAELDPGFALAVEQQQAMPEITLGTQVQIRAVVAAAAGQAVDRGKATYVIDAARAVAAIQAGQTVVQVAAAAPTDATALSAGDRSRDYTSNPAGSGTDFVPNLATGLAFNVTNAGQPTLGYGLNTEWKGDTYRVSDTGALESVGRAGDFQAQRAGATQQALGSSTLADGTVAYWGRWLSTPDASASVTLGGQVVRAPALGAVDWIAGDATRGMPTTGTAVFTPAGGGNLTGVSGSVAVNFVTRDVGVQNLGFTVDGLVFSGLNGSTRFDARTLSGAFSGNYSSGSCTGCTGFVPQSSVFGGNFLGSNADGLIFSTILLDGAATHGGTTLLKRP</sequence>
<gene>
    <name evidence="3" type="ORF">ENE75_09860</name>
</gene>
<keyword evidence="4" id="KW-1185">Reference proteome</keyword>
<comment type="caution">
    <text evidence="3">The sequence shown here is derived from an EMBL/GenBank/DDBJ whole genome shotgun (WGS) entry which is preliminary data.</text>
</comment>
<protein>
    <recommendedName>
        <fullName evidence="5">Tetratricopeptide repeat protein</fullName>
    </recommendedName>
</protein>
<evidence type="ECO:0008006" key="5">
    <source>
        <dbReference type="Google" id="ProtNLM"/>
    </source>
</evidence>
<keyword evidence="2" id="KW-0732">Signal</keyword>
<feature type="signal peptide" evidence="2">
    <location>
        <begin position="1"/>
        <end position="26"/>
    </location>
</feature>
<dbReference type="Proteomes" id="UP000288178">
    <property type="component" value="Unassembled WGS sequence"/>
</dbReference>
<reference evidence="3 4" key="1">
    <citation type="submission" date="2019-01" db="EMBL/GenBank/DDBJ databases">
        <authorList>
            <person name="Chen W.-M."/>
        </authorList>
    </citation>
    <scope>NUCLEOTIDE SEQUENCE [LARGE SCALE GENOMIC DNA]</scope>
    <source>
        <strain evidence="3 4">ICH-3</strain>
    </source>
</reference>
<dbReference type="EMBL" id="SACT01000002">
    <property type="protein sequence ID" value="RVT52711.1"/>
    <property type="molecule type" value="Genomic_DNA"/>
</dbReference>
<proteinExistence type="predicted"/>